<dbReference type="NCBIfam" id="NF000801">
    <property type="entry name" value="PRK00055.1-3"/>
    <property type="match status" value="1"/>
</dbReference>
<keyword evidence="2 8" id="KW-0819">tRNA processing</keyword>
<keyword evidence="4 8" id="KW-0479">Metal-binding</keyword>
<keyword evidence="3 8" id="KW-0540">Nuclease</keyword>
<accession>A0AAE3KQU6</accession>
<dbReference type="InterPro" id="IPR013471">
    <property type="entry name" value="RNase_Z/BN"/>
</dbReference>
<evidence type="ECO:0000256" key="7">
    <source>
        <dbReference type="ARBA" id="ARBA00022833"/>
    </source>
</evidence>
<comment type="function">
    <text evidence="8">Zinc phosphodiesterase, which displays some tRNA 3'-processing endonuclease activity. Probably involved in tRNA maturation, by removing a 3'-trailer from precursor tRNA.</text>
</comment>
<evidence type="ECO:0000256" key="1">
    <source>
        <dbReference type="ARBA" id="ARBA00011738"/>
    </source>
</evidence>
<dbReference type="SUPFAM" id="SSF56281">
    <property type="entry name" value="Metallo-hydrolase/oxidoreductase"/>
    <property type="match status" value="1"/>
</dbReference>
<name>A0AAE3KQU6_9BACT</name>
<evidence type="ECO:0000256" key="2">
    <source>
        <dbReference type="ARBA" id="ARBA00022694"/>
    </source>
</evidence>
<dbReference type="CDD" id="cd07717">
    <property type="entry name" value="RNaseZ_ZiPD-like_MBL-fold"/>
    <property type="match status" value="1"/>
</dbReference>
<evidence type="ECO:0000313" key="9">
    <source>
        <dbReference type="EMBL" id="MCP9761438.1"/>
    </source>
</evidence>
<evidence type="ECO:0000256" key="4">
    <source>
        <dbReference type="ARBA" id="ARBA00022723"/>
    </source>
</evidence>
<keyword evidence="6 8" id="KW-0378">Hydrolase</keyword>
<reference evidence="9 10" key="1">
    <citation type="submission" date="2018-11" db="EMBL/GenBank/DDBJ databases">
        <title>Novel bacteria species description.</title>
        <authorList>
            <person name="Han J.-H."/>
        </authorList>
    </citation>
    <scope>NUCLEOTIDE SEQUENCE [LARGE SCALE GENOMIC DNA]</scope>
    <source>
        <strain evidence="9 10">KCTC23259</strain>
    </source>
</reference>
<comment type="cofactor">
    <cofactor evidence="8">
        <name>Zn(2+)</name>
        <dbReference type="ChEBI" id="CHEBI:29105"/>
    </cofactor>
    <text evidence="8">Binds 2 Zn(2+) ions.</text>
</comment>
<dbReference type="InterPro" id="IPR036866">
    <property type="entry name" value="RibonucZ/Hydroxyglut_hydro"/>
</dbReference>
<proteinExistence type="inferred from homology"/>
<dbReference type="RefSeq" id="WP_255035174.1">
    <property type="nucleotide sequence ID" value="NZ_RJUF01000001.1"/>
</dbReference>
<dbReference type="Pfam" id="PF23023">
    <property type="entry name" value="Anti-Pycsar_Apyc1"/>
    <property type="match status" value="1"/>
</dbReference>
<dbReference type="AlphaFoldDB" id="A0AAE3KQU6"/>
<feature type="binding site" evidence="8">
    <location>
        <position position="60"/>
    </location>
    <ligand>
        <name>Zn(2+)</name>
        <dbReference type="ChEBI" id="CHEBI:29105"/>
        <label>1</label>
        <note>catalytic</note>
    </ligand>
</feature>
<feature type="active site" description="Proton acceptor" evidence="8">
    <location>
        <position position="64"/>
    </location>
</feature>
<keyword evidence="10" id="KW-1185">Reference proteome</keyword>
<dbReference type="HAMAP" id="MF_01818">
    <property type="entry name" value="RNase_Z_BN"/>
    <property type="match status" value="1"/>
</dbReference>
<protein>
    <recommendedName>
        <fullName evidence="8">Ribonuclease Z</fullName>
        <shortName evidence="8">RNase Z</shortName>
        <ecNumber evidence="8">3.1.26.11</ecNumber>
    </recommendedName>
    <alternativeName>
        <fullName evidence="8">tRNA 3 endonuclease</fullName>
    </alternativeName>
    <alternativeName>
        <fullName evidence="8">tRNase Z</fullName>
    </alternativeName>
</protein>
<keyword evidence="7 8" id="KW-0862">Zinc</keyword>
<feature type="binding site" evidence="8">
    <location>
        <position position="64"/>
    </location>
    <ligand>
        <name>Zn(2+)</name>
        <dbReference type="ChEBI" id="CHEBI:29105"/>
        <label>2</label>
        <note>catalytic</note>
    </ligand>
</feature>
<feature type="binding site" evidence="8">
    <location>
        <position position="140"/>
    </location>
    <ligand>
        <name>Zn(2+)</name>
        <dbReference type="ChEBI" id="CHEBI:29105"/>
        <label>1</label>
        <note>catalytic</note>
    </ligand>
</feature>
<dbReference type="Gene3D" id="3.60.15.10">
    <property type="entry name" value="Ribonuclease Z/Hydroxyacylglutathione hydrolase-like"/>
    <property type="match status" value="1"/>
</dbReference>
<feature type="binding site" evidence="8">
    <location>
        <position position="65"/>
    </location>
    <ligand>
        <name>Zn(2+)</name>
        <dbReference type="ChEBI" id="CHEBI:29105"/>
        <label>2</label>
        <note>catalytic</note>
    </ligand>
</feature>
<comment type="similarity">
    <text evidence="8">Belongs to the RNase Z family.</text>
</comment>
<sequence>MEFRILGTGSATPQLQRNPSAFVVTIDNFLVLIDCGEGTQYRLLEHKVKISRLRYILISHLHGDHYFGLIGLLSTLNMQKRTEPLVIFGPKGLDEIIALQLKYSGTILNFKLDFSVTDPTGFNPILETETIEIKTFPLKHRIDCTGFLLTKKKSKRKILAEKLPENFPAIFYKMLQDGHDITDELSRVTYINAECTTDGCSEKRLAYCSDTIYDESIVDYIKDVDLLYHEATFLTEQAERAKVTFHTTAAQAASIAQKANAKQLIIGHFSSRYKTTEDFLVQAQEIFPNTTLSKEGENFIF</sequence>
<dbReference type="GO" id="GO:0008270">
    <property type="term" value="F:zinc ion binding"/>
    <property type="evidence" value="ECO:0007669"/>
    <property type="project" value="UniProtKB-UniRule"/>
</dbReference>
<feature type="binding site" evidence="8">
    <location>
        <position position="210"/>
    </location>
    <ligand>
        <name>Zn(2+)</name>
        <dbReference type="ChEBI" id="CHEBI:29105"/>
        <label>2</label>
        <note>catalytic</note>
    </ligand>
</feature>
<comment type="caution">
    <text evidence="9">The sequence shown here is derived from an EMBL/GenBank/DDBJ whole genome shotgun (WGS) entry which is preliminary data.</text>
</comment>
<keyword evidence="5 8" id="KW-0255">Endonuclease</keyword>
<comment type="subunit">
    <text evidence="1 8">Homodimer.</text>
</comment>
<evidence type="ECO:0000256" key="8">
    <source>
        <dbReference type="HAMAP-Rule" id="MF_01818"/>
    </source>
</evidence>
<dbReference type="PANTHER" id="PTHR46018">
    <property type="entry name" value="ZINC PHOSPHODIESTERASE ELAC PROTEIN 1"/>
    <property type="match status" value="1"/>
</dbReference>
<evidence type="ECO:0000256" key="6">
    <source>
        <dbReference type="ARBA" id="ARBA00022801"/>
    </source>
</evidence>
<feature type="binding site" evidence="8">
    <location>
        <position position="210"/>
    </location>
    <ligand>
        <name>Zn(2+)</name>
        <dbReference type="ChEBI" id="CHEBI:29105"/>
        <label>1</label>
        <note>catalytic</note>
    </ligand>
</feature>
<feature type="binding site" evidence="8">
    <location>
        <position position="268"/>
    </location>
    <ligand>
        <name>Zn(2+)</name>
        <dbReference type="ChEBI" id="CHEBI:29105"/>
        <label>2</label>
        <note>catalytic</note>
    </ligand>
</feature>
<gene>
    <name evidence="8" type="primary">rnz</name>
    <name evidence="9" type="ORF">EGI31_00615</name>
</gene>
<feature type="binding site" evidence="8">
    <location>
        <position position="62"/>
    </location>
    <ligand>
        <name>Zn(2+)</name>
        <dbReference type="ChEBI" id="CHEBI:29105"/>
        <label>1</label>
        <note>catalytic</note>
    </ligand>
</feature>
<evidence type="ECO:0000256" key="3">
    <source>
        <dbReference type="ARBA" id="ARBA00022722"/>
    </source>
</evidence>
<organism evidence="9 10">
    <name type="scientific">Lacihabitans soyangensis</name>
    <dbReference type="NCBI Taxonomy" id="869394"/>
    <lineage>
        <taxon>Bacteria</taxon>
        <taxon>Pseudomonadati</taxon>
        <taxon>Bacteroidota</taxon>
        <taxon>Cytophagia</taxon>
        <taxon>Cytophagales</taxon>
        <taxon>Leadbetterellaceae</taxon>
        <taxon>Lacihabitans</taxon>
    </lineage>
</organism>
<evidence type="ECO:0000313" key="10">
    <source>
        <dbReference type="Proteomes" id="UP001204144"/>
    </source>
</evidence>
<evidence type="ECO:0000256" key="5">
    <source>
        <dbReference type="ARBA" id="ARBA00022759"/>
    </source>
</evidence>
<dbReference type="EC" id="3.1.26.11" evidence="8"/>
<dbReference type="EMBL" id="RJUF01000001">
    <property type="protein sequence ID" value="MCP9761438.1"/>
    <property type="molecule type" value="Genomic_DNA"/>
</dbReference>
<comment type="catalytic activity">
    <reaction evidence="8">
        <text>Endonucleolytic cleavage of RNA, removing extra 3' nucleotides from tRNA precursor, generating 3' termini of tRNAs. A 3'-hydroxy group is left at the tRNA terminus and a 5'-phosphoryl group is left at the trailer molecule.</text>
        <dbReference type="EC" id="3.1.26.11"/>
    </reaction>
</comment>
<dbReference type="PANTHER" id="PTHR46018:SF2">
    <property type="entry name" value="ZINC PHOSPHODIESTERASE ELAC PROTEIN 1"/>
    <property type="match status" value="1"/>
</dbReference>
<dbReference type="Proteomes" id="UP001204144">
    <property type="component" value="Unassembled WGS sequence"/>
</dbReference>
<dbReference type="GO" id="GO:0042781">
    <property type="term" value="F:3'-tRNA processing endoribonuclease activity"/>
    <property type="evidence" value="ECO:0007669"/>
    <property type="project" value="UniProtKB-UniRule"/>
</dbReference>